<sequence>MAHKYKVHQLLRITHPNFSDTRASSSGLYEVTRLRPDAPTGEVSYRIKSSGFGERAVRESEIATQASRI</sequence>
<reference evidence="1 2" key="1">
    <citation type="submission" date="2020-08" db="EMBL/GenBank/DDBJ databases">
        <title>The Agave Microbiome: Exploring the role of microbial communities in plant adaptations to desert environments.</title>
        <authorList>
            <person name="Partida-Martinez L.P."/>
        </authorList>
    </citation>
    <scope>NUCLEOTIDE SEQUENCE [LARGE SCALE GENOMIC DNA]</scope>
    <source>
        <strain evidence="1 2">AT3.9</strain>
    </source>
</reference>
<name>A0A7W4VMK0_9HYPH</name>
<gene>
    <name evidence="1" type="ORF">FHR70_002580</name>
</gene>
<dbReference type="Proteomes" id="UP000532010">
    <property type="component" value="Unassembled WGS sequence"/>
</dbReference>
<comment type="caution">
    <text evidence="1">The sequence shown here is derived from an EMBL/GenBank/DDBJ whole genome shotgun (WGS) entry which is preliminary data.</text>
</comment>
<accession>A0A7W4VMK0</accession>
<evidence type="ECO:0000313" key="1">
    <source>
        <dbReference type="EMBL" id="MBB3019515.1"/>
    </source>
</evidence>
<dbReference type="EMBL" id="JACHWB010000003">
    <property type="protein sequence ID" value="MBB3019515.1"/>
    <property type="molecule type" value="Genomic_DNA"/>
</dbReference>
<keyword evidence="2" id="KW-1185">Reference proteome</keyword>
<evidence type="ECO:0000313" key="2">
    <source>
        <dbReference type="Proteomes" id="UP000532010"/>
    </source>
</evidence>
<proteinExistence type="predicted"/>
<organism evidence="1 2">
    <name type="scientific">Microvirga lupini</name>
    <dbReference type="NCBI Taxonomy" id="420324"/>
    <lineage>
        <taxon>Bacteria</taxon>
        <taxon>Pseudomonadati</taxon>
        <taxon>Pseudomonadota</taxon>
        <taxon>Alphaproteobacteria</taxon>
        <taxon>Hyphomicrobiales</taxon>
        <taxon>Methylobacteriaceae</taxon>
        <taxon>Microvirga</taxon>
    </lineage>
</organism>
<protein>
    <submittedName>
        <fullName evidence="1">Uncharacterized protein</fullName>
    </submittedName>
</protein>
<dbReference type="RefSeq" id="WP_183450687.1">
    <property type="nucleotide sequence ID" value="NZ_JACHWB010000003.1"/>
</dbReference>
<dbReference type="AlphaFoldDB" id="A0A7W4VMK0"/>